<keyword evidence="4 7" id="KW-0547">Nucleotide-binding</keyword>
<dbReference type="InterPro" id="IPR014729">
    <property type="entry name" value="Rossmann-like_a/b/a_fold"/>
</dbReference>
<dbReference type="GO" id="GO:0015937">
    <property type="term" value="P:coenzyme A biosynthetic process"/>
    <property type="evidence" value="ECO:0007669"/>
    <property type="project" value="UniProtKB-UniRule"/>
</dbReference>
<dbReference type="GO" id="GO:0005737">
    <property type="term" value="C:cytoplasm"/>
    <property type="evidence" value="ECO:0007669"/>
    <property type="project" value="UniProtKB-SubCell"/>
</dbReference>
<dbReference type="NCBIfam" id="TIGR00125">
    <property type="entry name" value="cyt_tran_rel"/>
    <property type="match status" value="1"/>
</dbReference>
<dbReference type="HAMAP" id="MF_00647">
    <property type="entry name" value="PPAT_arch"/>
    <property type="match status" value="1"/>
</dbReference>
<dbReference type="EC" id="2.7.7.3" evidence="7"/>
<dbReference type="Proteomes" id="UP000600363">
    <property type="component" value="Unassembled WGS sequence"/>
</dbReference>
<feature type="domain" description="Cytidyltransferase-like" evidence="8">
    <location>
        <begin position="6"/>
        <end position="137"/>
    </location>
</feature>
<keyword evidence="2 7" id="KW-0808">Transferase</keyword>
<evidence type="ECO:0000256" key="1">
    <source>
        <dbReference type="ARBA" id="ARBA00022490"/>
    </source>
</evidence>
<dbReference type="NCBIfam" id="NF001985">
    <property type="entry name" value="PRK00777.1"/>
    <property type="match status" value="1"/>
</dbReference>
<evidence type="ECO:0000256" key="2">
    <source>
        <dbReference type="ARBA" id="ARBA00022679"/>
    </source>
</evidence>
<keyword evidence="3 7" id="KW-0548">Nucleotidyltransferase</keyword>
<dbReference type="SUPFAM" id="SSF52374">
    <property type="entry name" value="Nucleotidylyl transferase"/>
    <property type="match status" value="1"/>
</dbReference>
<dbReference type="InterPro" id="IPR023540">
    <property type="entry name" value="PPAT_arch"/>
</dbReference>
<dbReference type="GO" id="GO:0004595">
    <property type="term" value="F:pantetheine-phosphate adenylyltransferase activity"/>
    <property type="evidence" value="ECO:0007669"/>
    <property type="project" value="UniProtKB-UniRule"/>
</dbReference>
<evidence type="ECO:0000313" key="9">
    <source>
        <dbReference type="EMBL" id="HIH70236.1"/>
    </source>
</evidence>
<name>A0A832RZQ3_9EURY</name>
<evidence type="ECO:0000256" key="6">
    <source>
        <dbReference type="ARBA" id="ARBA00022993"/>
    </source>
</evidence>
<comment type="similarity">
    <text evidence="7">Belongs to the eukaryotic CoaD family.</text>
</comment>
<evidence type="ECO:0000259" key="8">
    <source>
        <dbReference type="Pfam" id="PF01467"/>
    </source>
</evidence>
<keyword evidence="5 7" id="KW-0067">ATP-binding</keyword>
<comment type="function">
    <text evidence="7">Reversibly transfers an adenylyl group from ATP to 4'-phosphopantetheine, yielding dephospho-CoA (dPCoA) and pyrophosphate.</text>
</comment>
<evidence type="ECO:0000313" key="10">
    <source>
        <dbReference type="Proteomes" id="UP000600363"/>
    </source>
</evidence>
<keyword evidence="6 7" id="KW-0173">Coenzyme A biosynthesis</keyword>
<comment type="catalytic activity">
    <reaction evidence="7">
        <text>(R)-4'-phosphopantetheine + ATP + H(+) = 3'-dephospho-CoA + diphosphate</text>
        <dbReference type="Rhea" id="RHEA:19801"/>
        <dbReference type="ChEBI" id="CHEBI:15378"/>
        <dbReference type="ChEBI" id="CHEBI:30616"/>
        <dbReference type="ChEBI" id="CHEBI:33019"/>
        <dbReference type="ChEBI" id="CHEBI:57328"/>
        <dbReference type="ChEBI" id="CHEBI:61723"/>
        <dbReference type="EC" id="2.7.7.3"/>
    </reaction>
</comment>
<comment type="caution">
    <text evidence="9">The sequence shown here is derived from an EMBL/GenBank/DDBJ whole genome shotgun (WGS) entry which is preliminary data.</text>
</comment>
<dbReference type="AlphaFoldDB" id="A0A832RZQ3"/>
<evidence type="ECO:0000256" key="3">
    <source>
        <dbReference type="ARBA" id="ARBA00022695"/>
    </source>
</evidence>
<dbReference type="InterPro" id="IPR004821">
    <property type="entry name" value="Cyt_trans-like"/>
</dbReference>
<dbReference type="EMBL" id="DUIH01000021">
    <property type="protein sequence ID" value="HIH70236.1"/>
    <property type="molecule type" value="Genomic_DNA"/>
</dbReference>
<dbReference type="GO" id="GO:0005524">
    <property type="term" value="F:ATP binding"/>
    <property type="evidence" value="ECO:0007669"/>
    <property type="project" value="UniProtKB-KW"/>
</dbReference>
<dbReference type="UniPathway" id="UPA00241"/>
<dbReference type="RefSeq" id="WP_042684682.1">
    <property type="nucleotide sequence ID" value="NZ_DUIH01000021.1"/>
</dbReference>
<gene>
    <name evidence="7" type="primary">coaD</name>
    <name evidence="9" type="ORF">HA299_06475</name>
</gene>
<organism evidence="9 10">
    <name type="scientific">Methermicoccus shengliensis</name>
    <dbReference type="NCBI Taxonomy" id="660064"/>
    <lineage>
        <taxon>Archaea</taxon>
        <taxon>Methanobacteriati</taxon>
        <taxon>Methanobacteriota</taxon>
        <taxon>Stenosarchaea group</taxon>
        <taxon>Methanomicrobia</taxon>
        <taxon>Methanosarcinales</taxon>
        <taxon>Methermicoccaceae</taxon>
        <taxon>Methermicoccus</taxon>
    </lineage>
</organism>
<proteinExistence type="inferred from homology"/>
<reference evidence="9" key="1">
    <citation type="journal article" date="2020" name="bioRxiv">
        <title>A rank-normalized archaeal taxonomy based on genome phylogeny resolves widespread incomplete and uneven classifications.</title>
        <authorList>
            <person name="Rinke C."/>
            <person name="Chuvochina M."/>
            <person name="Mussig A.J."/>
            <person name="Chaumeil P.-A."/>
            <person name="Waite D.W."/>
            <person name="Whitman W.B."/>
            <person name="Parks D.H."/>
            <person name="Hugenholtz P."/>
        </authorList>
    </citation>
    <scope>NUCLEOTIDE SEQUENCE</scope>
    <source>
        <strain evidence="9">UBA12518</strain>
    </source>
</reference>
<keyword evidence="1 7" id="KW-0963">Cytoplasm</keyword>
<dbReference type="Gene3D" id="3.40.50.620">
    <property type="entry name" value="HUPs"/>
    <property type="match status" value="1"/>
</dbReference>
<comment type="pathway">
    <text evidence="7">Cofactor biosynthesis; coenzyme A biosynthesis.</text>
</comment>
<protein>
    <recommendedName>
        <fullName evidence="7">Phosphopantetheine adenylyltransferase</fullName>
        <ecNumber evidence="7">2.7.7.3</ecNumber>
    </recommendedName>
    <alternativeName>
        <fullName evidence="7">Dephospho-CoA pyrophosphorylase</fullName>
    </alternativeName>
    <alternativeName>
        <fullName evidence="7">Pantetheine-phosphate adenylyltransferase</fullName>
        <shortName evidence="7">PPAT</shortName>
    </alternativeName>
</protein>
<dbReference type="Pfam" id="PF01467">
    <property type="entry name" value="CTP_transf_like"/>
    <property type="match status" value="1"/>
</dbReference>
<evidence type="ECO:0000256" key="4">
    <source>
        <dbReference type="ARBA" id="ARBA00022741"/>
    </source>
</evidence>
<accession>A0A832RZQ3</accession>
<evidence type="ECO:0000256" key="5">
    <source>
        <dbReference type="ARBA" id="ARBA00022840"/>
    </source>
</evidence>
<sequence length="153" mass="17168">MARVAVGGTFSPLHRGHKALLKRAFSLGNTTIGLTSQQMAEKRSRYVEPYEIRKERLLQWAKSCCGVHPEVIMLNDPFGSTLDEDFDYIVVSPETHEVALRINEEREKRGKSPIEVVLVPFVLAEDGVPISSSRIARGEIDEEGRLLRPPKSI</sequence>
<comment type="subcellular location">
    <subcellularLocation>
        <location evidence="7">Cytoplasm</location>
    </subcellularLocation>
</comment>
<evidence type="ECO:0000256" key="7">
    <source>
        <dbReference type="HAMAP-Rule" id="MF_00647"/>
    </source>
</evidence>